<accession>A0AA42B354</accession>
<gene>
    <name evidence="1" type="ORF">MKW94_006702</name>
</gene>
<evidence type="ECO:0000313" key="1">
    <source>
        <dbReference type="EMBL" id="MCL7049695.1"/>
    </source>
</evidence>
<name>A0AA42B354_PAPNU</name>
<keyword evidence="2" id="KW-1185">Reference proteome</keyword>
<dbReference type="GO" id="GO:0006623">
    <property type="term" value="P:protein targeting to vacuole"/>
    <property type="evidence" value="ECO:0007669"/>
    <property type="project" value="TreeGrafter"/>
</dbReference>
<feature type="non-terminal residue" evidence="1">
    <location>
        <position position="1"/>
    </location>
</feature>
<proteinExistence type="predicted"/>
<dbReference type="GO" id="GO:0045053">
    <property type="term" value="P:protein retention in Golgi apparatus"/>
    <property type="evidence" value="ECO:0007669"/>
    <property type="project" value="TreeGrafter"/>
</dbReference>
<protein>
    <submittedName>
        <fullName evidence="1">Uncharacterized protein</fullName>
    </submittedName>
</protein>
<dbReference type="PANTHER" id="PTHR16166">
    <property type="entry name" value="VACUOLAR PROTEIN SORTING-ASSOCIATED PROTEIN VPS13"/>
    <property type="match status" value="1"/>
</dbReference>
<reference evidence="1" key="1">
    <citation type="submission" date="2022-03" db="EMBL/GenBank/DDBJ databases">
        <title>A functionally conserved STORR gene fusion in Papaver species that diverged 16.8 million years ago.</title>
        <authorList>
            <person name="Catania T."/>
        </authorList>
    </citation>
    <scope>NUCLEOTIDE SEQUENCE</scope>
    <source>
        <strain evidence="1">S-191538</strain>
    </source>
</reference>
<dbReference type="EMBL" id="JAJJMA010319084">
    <property type="protein sequence ID" value="MCL7049695.1"/>
    <property type="molecule type" value="Genomic_DNA"/>
</dbReference>
<dbReference type="InterPro" id="IPR026847">
    <property type="entry name" value="VPS13"/>
</dbReference>
<organism evidence="1 2">
    <name type="scientific">Papaver nudicaule</name>
    <name type="common">Iceland poppy</name>
    <dbReference type="NCBI Taxonomy" id="74823"/>
    <lineage>
        <taxon>Eukaryota</taxon>
        <taxon>Viridiplantae</taxon>
        <taxon>Streptophyta</taxon>
        <taxon>Embryophyta</taxon>
        <taxon>Tracheophyta</taxon>
        <taxon>Spermatophyta</taxon>
        <taxon>Magnoliopsida</taxon>
        <taxon>Ranunculales</taxon>
        <taxon>Papaveraceae</taxon>
        <taxon>Papaveroideae</taxon>
        <taxon>Papaver</taxon>
    </lineage>
</organism>
<sequence length="88" mass="9804">DMLVSLRFDEPGCLWSGSFTPDHLGDTQVKMRNYALNMIRVEVQNADVSIKEDRIVGSSHGDSGTNLILLSDDNTGFLPCRIDNFSKE</sequence>
<comment type="caution">
    <text evidence="1">The sequence shown here is derived from an EMBL/GenBank/DDBJ whole genome shotgun (WGS) entry which is preliminary data.</text>
</comment>
<dbReference type="PANTHER" id="PTHR16166:SF143">
    <property type="entry name" value="PROTEIN SORTING-ASSOCIATED PROTEIN, PUTATIVE (DUF1162)-RELATED"/>
    <property type="match status" value="1"/>
</dbReference>
<dbReference type="Proteomes" id="UP001177140">
    <property type="component" value="Unassembled WGS sequence"/>
</dbReference>
<evidence type="ECO:0000313" key="2">
    <source>
        <dbReference type="Proteomes" id="UP001177140"/>
    </source>
</evidence>
<feature type="non-terminal residue" evidence="1">
    <location>
        <position position="88"/>
    </location>
</feature>
<dbReference type="AlphaFoldDB" id="A0AA42B354"/>